<reference evidence="1 2" key="1">
    <citation type="journal article" date="2020" name="ISME J.">
        <title>Comparative genomics reveals insights into cyanobacterial evolution and habitat adaptation.</title>
        <authorList>
            <person name="Chen M.Y."/>
            <person name="Teng W.K."/>
            <person name="Zhao L."/>
            <person name="Hu C.X."/>
            <person name="Zhou Y.K."/>
            <person name="Han B.P."/>
            <person name="Song L.R."/>
            <person name="Shu W.S."/>
        </authorList>
    </citation>
    <scope>NUCLEOTIDE SEQUENCE [LARGE SCALE GENOMIC DNA]</scope>
    <source>
        <strain evidence="1 2">FACHB-1050</strain>
    </source>
</reference>
<dbReference type="Pfam" id="PF13489">
    <property type="entry name" value="Methyltransf_23"/>
    <property type="match status" value="1"/>
</dbReference>
<dbReference type="Proteomes" id="UP000618445">
    <property type="component" value="Unassembled WGS sequence"/>
</dbReference>
<name>A0ABR8C796_9CYAN</name>
<keyword evidence="1" id="KW-0808">Transferase</keyword>
<keyword evidence="2" id="KW-1185">Reference proteome</keyword>
<dbReference type="PANTHER" id="PTHR43861">
    <property type="entry name" value="TRANS-ACONITATE 2-METHYLTRANSFERASE-RELATED"/>
    <property type="match status" value="1"/>
</dbReference>
<gene>
    <name evidence="1" type="ORF">H6G05_00835</name>
</gene>
<dbReference type="GO" id="GO:0032259">
    <property type="term" value="P:methylation"/>
    <property type="evidence" value="ECO:0007669"/>
    <property type="project" value="UniProtKB-KW"/>
</dbReference>
<comment type="caution">
    <text evidence="1">The sequence shown here is derived from an EMBL/GenBank/DDBJ whole genome shotgun (WGS) entry which is preliminary data.</text>
</comment>
<accession>A0ABR8C796</accession>
<keyword evidence="1" id="KW-0489">Methyltransferase</keyword>
<dbReference type="SUPFAM" id="SSF53335">
    <property type="entry name" value="S-adenosyl-L-methionine-dependent methyltransferases"/>
    <property type="match status" value="1"/>
</dbReference>
<sequence>MTNYSHFNKLLGMIYQKAPLQKKKLERYLGEQTSSFFREAEDFTVQYARYLDSQNIPFEYAVNAYLKMCSDMLRCQVSFMRLGKYPVKVSRETFDNVYNNPQEMKSYMIGLAISQFLWTSHYKIFSFLKLALQNYAEHTTSYLEIGPGHGLFLSEAVNILKKCKKYIAVDISPTSIEITKSIMQELHANDKLDISYYNEDMLSLSLEHKYDFITMGEVIEHVSFPVRLLTQFYNLLTENGRGFISTCVNCPAIDHIYHFHSVDEIREMFSLCGLEILDERVCPVESLPMEEIIKRKITINYCAIVCRRRDNEQV</sequence>
<dbReference type="InterPro" id="IPR029063">
    <property type="entry name" value="SAM-dependent_MTases_sf"/>
</dbReference>
<organism evidence="1 2">
    <name type="scientific">Phormidium tenue FACHB-1050</name>
    <dbReference type="NCBI Taxonomy" id="2692857"/>
    <lineage>
        <taxon>Bacteria</taxon>
        <taxon>Bacillati</taxon>
        <taxon>Cyanobacteriota</taxon>
        <taxon>Cyanophyceae</taxon>
        <taxon>Oscillatoriophycideae</taxon>
        <taxon>Oscillatoriales</taxon>
        <taxon>Oscillatoriaceae</taxon>
        <taxon>Phormidium</taxon>
    </lineage>
</organism>
<proteinExistence type="predicted"/>
<evidence type="ECO:0000313" key="2">
    <source>
        <dbReference type="Proteomes" id="UP000618445"/>
    </source>
</evidence>
<dbReference type="GO" id="GO:0008168">
    <property type="term" value="F:methyltransferase activity"/>
    <property type="evidence" value="ECO:0007669"/>
    <property type="project" value="UniProtKB-KW"/>
</dbReference>
<evidence type="ECO:0000313" key="1">
    <source>
        <dbReference type="EMBL" id="MBD2315392.1"/>
    </source>
</evidence>
<dbReference type="Gene3D" id="3.40.50.150">
    <property type="entry name" value="Vaccinia Virus protein VP39"/>
    <property type="match status" value="1"/>
</dbReference>
<dbReference type="RefSeq" id="WP_190575437.1">
    <property type="nucleotide sequence ID" value="NZ_CAWPQU010000001.1"/>
</dbReference>
<protein>
    <submittedName>
        <fullName evidence="1">Class I SAM-dependent methyltransferase</fullName>
    </submittedName>
</protein>
<dbReference type="CDD" id="cd02440">
    <property type="entry name" value="AdoMet_MTases"/>
    <property type="match status" value="1"/>
</dbReference>
<dbReference type="EMBL" id="JACJQY010000001">
    <property type="protein sequence ID" value="MBD2315392.1"/>
    <property type="molecule type" value="Genomic_DNA"/>
</dbReference>